<dbReference type="AlphaFoldDB" id="A0AA41WH02"/>
<comment type="caution">
    <text evidence="1">The sequence shown here is derived from an EMBL/GenBank/DDBJ whole genome shotgun (WGS) entry which is preliminary data.</text>
</comment>
<dbReference type="RefSeq" id="WP_253162524.1">
    <property type="nucleotide sequence ID" value="NZ_JAMYBS010000005.1"/>
</dbReference>
<dbReference type="Pfam" id="PF11379">
    <property type="entry name" value="DUF3182"/>
    <property type="match status" value="1"/>
</dbReference>
<accession>A0AA41WH02</accession>
<name>A0AA41WH02_9GAMM</name>
<organism evidence="1 2">
    <name type="scientific">Stutzerimonas nitrititolerans</name>
    <dbReference type="NCBI Taxonomy" id="2482751"/>
    <lineage>
        <taxon>Bacteria</taxon>
        <taxon>Pseudomonadati</taxon>
        <taxon>Pseudomonadota</taxon>
        <taxon>Gammaproteobacteria</taxon>
        <taxon>Pseudomonadales</taxon>
        <taxon>Pseudomonadaceae</taxon>
        <taxon>Stutzerimonas</taxon>
    </lineage>
</organism>
<protein>
    <submittedName>
        <fullName evidence="1">DUF3182 family protein</fullName>
    </submittedName>
</protein>
<reference evidence="1" key="1">
    <citation type="submission" date="2022-06" db="EMBL/GenBank/DDBJ databases">
        <title>Detection of beta-lactamases in bacteria of animal origin.</title>
        <authorList>
            <person name="Mlynarcik P."/>
            <person name="Zdarska V."/>
            <person name="Chudobova H."/>
            <person name="Prochazkova P."/>
            <person name="Hricova K."/>
            <person name="Mezerova K."/>
            <person name="Bardon J."/>
            <person name="Dolejska M."/>
            <person name="Sukkar I."/>
            <person name="Kolar M."/>
        </authorList>
    </citation>
    <scope>NUCLEOTIDE SEQUENCE</scope>
    <source>
        <strain evidence="1">S 300-3</strain>
    </source>
</reference>
<gene>
    <name evidence="1" type="ORF">NJF43_06000</name>
</gene>
<dbReference type="SUPFAM" id="SSF56059">
    <property type="entry name" value="Glutathione synthetase ATP-binding domain-like"/>
    <property type="match status" value="1"/>
</dbReference>
<evidence type="ECO:0000313" key="2">
    <source>
        <dbReference type="Proteomes" id="UP001165292"/>
    </source>
</evidence>
<dbReference type="Proteomes" id="UP001165292">
    <property type="component" value="Unassembled WGS sequence"/>
</dbReference>
<sequence length="371" mass="39986">MMKADTPQNTRGAVVTLSNRAREPQHEASVHAELARRIAELQGMAFLGEYDPAMDYSGKLYFVPSGTVIGARQARELGLGDETDLFGGVVPQAFVETKAISHPLIRPDAEAPVGWSRPFGARVKGCVLRGYSAFSLADAREAGLRLLQEGALRIKPVRATGGRGQQKVSGVHELDEALAQLDEEELSQYGLVLEAHLDEVTTFSVGQARVAGRVISYHGTQRLTQDNTGEMVYGGSDLLVVEGGFDALLRLDLDESTRQAVSQAQAYDEAASSCYRDFFASRRNYDIARGVDGKGRVCSGVLEQSWRIGGASSAEIAALEVIVRGRVEGVVRASSVELYGEDPSLPANAALMFQGQDAEVGFITKYVTVED</sequence>
<dbReference type="InterPro" id="IPR021519">
    <property type="entry name" value="DUF3182"/>
</dbReference>
<dbReference type="EMBL" id="JAMYBS010000005">
    <property type="protein sequence ID" value="MCO7544307.1"/>
    <property type="molecule type" value="Genomic_DNA"/>
</dbReference>
<proteinExistence type="predicted"/>
<evidence type="ECO:0000313" key="1">
    <source>
        <dbReference type="EMBL" id="MCO7544307.1"/>
    </source>
</evidence>